<protein>
    <submittedName>
        <fullName evidence="2">Uncharacterized protein</fullName>
    </submittedName>
</protein>
<sequence length="156" mass="16723">MTRHITGIRKSKEFSLTEIVSLLVISLVLGVILALFSLYVDAGVSAWYTGIGAAAFVQSFVGIMVCYYEEHPKVLPGYILGAGLLLLAHMNNWGIELNSAPTGMFVASNNGNEGGSDIFTFAKDYGSLLAASLALIIPPLIALSYIPSKKQKKVIK</sequence>
<comment type="caution">
    <text evidence="2">The sequence shown here is derived from an EMBL/GenBank/DDBJ whole genome shotgun (WGS) entry which is preliminary data.</text>
</comment>
<dbReference type="RefSeq" id="WP_336203759.1">
    <property type="nucleotide sequence ID" value="NZ_JBANEI010000022.1"/>
</dbReference>
<keyword evidence="3" id="KW-1185">Reference proteome</keyword>
<dbReference type="Proteomes" id="UP001306592">
    <property type="component" value="Unassembled WGS sequence"/>
</dbReference>
<dbReference type="EMBL" id="JBANEI010000022">
    <property type="protein sequence ID" value="MEI2684187.1"/>
    <property type="molecule type" value="Genomic_DNA"/>
</dbReference>
<feature type="transmembrane region" description="Helical" evidence="1">
    <location>
        <begin position="125"/>
        <end position="146"/>
    </location>
</feature>
<keyword evidence="1" id="KW-0472">Membrane</keyword>
<evidence type="ECO:0000256" key="1">
    <source>
        <dbReference type="SAM" id="Phobius"/>
    </source>
</evidence>
<gene>
    <name evidence="2" type="ORF">V8N49_21340</name>
</gene>
<feature type="transmembrane region" description="Helical" evidence="1">
    <location>
        <begin position="46"/>
        <end position="68"/>
    </location>
</feature>
<feature type="transmembrane region" description="Helical" evidence="1">
    <location>
        <begin position="20"/>
        <end position="40"/>
    </location>
</feature>
<evidence type="ECO:0000313" key="3">
    <source>
        <dbReference type="Proteomes" id="UP001306592"/>
    </source>
</evidence>
<proteinExistence type="predicted"/>
<feature type="transmembrane region" description="Helical" evidence="1">
    <location>
        <begin position="75"/>
        <end position="95"/>
    </location>
</feature>
<organism evidence="2 3">
    <name type="scientific">Erwinia aphidicola</name>
    <dbReference type="NCBI Taxonomy" id="68334"/>
    <lineage>
        <taxon>Bacteria</taxon>
        <taxon>Pseudomonadati</taxon>
        <taxon>Pseudomonadota</taxon>
        <taxon>Gammaproteobacteria</taxon>
        <taxon>Enterobacterales</taxon>
        <taxon>Erwiniaceae</taxon>
        <taxon>Erwinia</taxon>
    </lineage>
</organism>
<name>A0ABU8DM92_ERWAP</name>
<keyword evidence="1" id="KW-1133">Transmembrane helix</keyword>
<accession>A0ABU8DM92</accession>
<evidence type="ECO:0000313" key="2">
    <source>
        <dbReference type="EMBL" id="MEI2684187.1"/>
    </source>
</evidence>
<keyword evidence="1" id="KW-0812">Transmembrane</keyword>
<reference evidence="2 3" key="1">
    <citation type="submission" date="2024-02" db="EMBL/GenBank/DDBJ databases">
        <title>First report Erwinia aphidicola in onion in Chile.</title>
        <authorList>
            <person name="Valenzuela M."/>
            <person name="Pena M."/>
            <person name="Dutta B."/>
        </authorList>
    </citation>
    <scope>NUCLEOTIDE SEQUENCE [LARGE SCALE GENOMIC DNA]</scope>
    <source>
        <strain evidence="2 3">QCJ3A</strain>
    </source>
</reference>